<comment type="caution">
    <text evidence="5">The sequence shown here is derived from an EMBL/GenBank/DDBJ whole genome shotgun (WGS) entry which is preliminary data.</text>
</comment>
<keyword evidence="6" id="KW-1185">Reference proteome</keyword>
<dbReference type="InterPro" id="IPR011009">
    <property type="entry name" value="Kinase-like_dom_sf"/>
</dbReference>
<keyword evidence="2 3" id="KW-0067">ATP-binding</keyword>
<feature type="binding site" evidence="3">
    <location>
        <position position="67"/>
    </location>
    <ligand>
        <name>ATP</name>
        <dbReference type="ChEBI" id="CHEBI:30616"/>
    </ligand>
</feature>
<name>A0A8S1JBV9_9CHLO</name>
<evidence type="ECO:0000256" key="2">
    <source>
        <dbReference type="ARBA" id="ARBA00022840"/>
    </source>
</evidence>
<dbReference type="GO" id="GO:0005524">
    <property type="term" value="F:ATP binding"/>
    <property type="evidence" value="ECO:0007669"/>
    <property type="project" value="UniProtKB-UniRule"/>
</dbReference>
<dbReference type="OrthoDB" id="8693905at2759"/>
<protein>
    <recommendedName>
        <fullName evidence="4">Protein kinase domain-containing protein</fullName>
    </recommendedName>
</protein>
<dbReference type="PROSITE" id="PS00107">
    <property type="entry name" value="PROTEIN_KINASE_ATP"/>
    <property type="match status" value="1"/>
</dbReference>
<dbReference type="PANTHER" id="PTHR24346:SF92">
    <property type="entry name" value="SNF1-RELATED PROTEIN KINASE 2.6"/>
    <property type="match status" value="1"/>
</dbReference>
<proteinExistence type="predicted"/>
<sequence>MPFETPHWPHGWTVQAASPRGCATETDGRLPYFLIAQGYIGQGMTGEVVQAWDSRVADPARAQVAVKLIPRGAAVDEYVKREVLHLHNLWHAHIVLFREVCLSPSHLCILMEPLAGGSVLDHVRKCGRLEESLSRWFLQQAVMAVDYSHMMGVCNRDIKLAHLLMADPSEACVKLIDFGACKHDDDSEPDTYIGTRSYMAPEVLACMPDPKSRRPRWYDHGKGRYDGRLADIWSLGICLFQMLFGIDEQLVLEHAPSKRSSVVFPCGEGDGGRAAVSLSPECRDLLNRVLQYLPENRLGMDGIWAHPWFAKDLPPGSGREHNLKLALAKTEEMHSVPGAQSEREILQILKEARTA</sequence>
<organism evidence="5 6">
    <name type="scientific">Ostreobium quekettii</name>
    <dbReference type="NCBI Taxonomy" id="121088"/>
    <lineage>
        <taxon>Eukaryota</taxon>
        <taxon>Viridiplantae</taxon>
        <taxon>Chlorophyta</taxon>
        <taxon>core chlorophytes</taxon>
        <taxon>Ulvophyceae</taxon>
        <taxon>TCBD clade</taxon>
        <taxon>Bryopsidales</taxon>
        <taxon>Ostreobineae</taxon>
        <taxon>Ostreobiaceae</taxon>
        <taxon>Ostreobium</taxon>
    </lineage>
</organism>
<dbReference type="AlphaFoldDB" id="A0A8S1JBV9"/>
<dbReference type="Gene3D" id="1.10.510.10">
    <property type="entry name" value="Transferase(Phosphotransferase) domain 1"/>
    <property type="match status" value="1"/>
</dbReference>
<dbReference type="GO" id="GO:0004674">
    <property type="term" value="F:protein serine/threonine kinase activity"/>
    <property type="evidence" value="ECO:0007669"/>
    <property type="project" value="TreeGrafter"/>
</dbReference>
<evidence type="ECO:0000313" key="6">
    <source>
        <dbReference type="Proteomes" id="UP000708148"/>
    </source>
</evidence>
<dbReference type="GO" id="GO:0035556">
    <property type="term" value="P:intracellular signal transduction"/>
    <property type="evidence" value="ECO:0007669"/>
    <property type="project" value="TreeGrafter"/>
</dbReference>
<reference evidence="5" key="1">
    <citation type="submission" date="2020-12" db="EMBL/GenBank/DDBJ databases">
        <authorList>
            <person name="Iha C."/>
        </authorList>
    </citation>
    <scope>NUCLEOTIDE SEQUENCE</scope>
</reference>
<dbReference type="PROSITE" id="PS50011">
    <property type="entry name" value="PROTEIN_KINASE_DOM"/>
    <property type="match status" value="1"/>
</dbReference>
<evidence type="ECO:0000256" key="1">
    <source>
        <dbReference type="ARBA" id="ARBA00022741"/>
    </source>
</evidence>
<dbReference type="Proteomes" id="UP000708148">
    <property type="component" value="Unassembled WGS sequence"/>
</dbReference>
<dbReference type="PANTHER" id="PTHR24346">
    <property type="entry name" value="MAP/MICROTUBULE AFFINITY-REGULATING KINASE"/>
    <property type="match status" value="1"/>
</dbReference>
<dbReference type="InterPro" id="IPR000719">
    <property type="entry name" value="Prot_kinase_dom"/>
</dbReference>
<keyword evidence="1 3" id="KW-0547">Nucleotide-binding</keyword>
<dbReference type="InterPro" id="IPR017441">
    <property type="entry name" value="Protein_kinase_ATP_BS"/>
</dbReference>
<accession>A0A8S1JBV9</accession>
<evidence type="ECO:0000256" key="3">
    <source>
        <dbReference type="PROSITE-ProRule" id="PRU10141"/>
    </source>
</evidence>
<evidence type="ECO:0000259" key="4">
    <source>
        <dbReference type="PROSITE" id="PS50011"/>
    </source>
</evidence>
<dbReference type="SUPFAM" id="SSF56112">
    <property type="entry name" value="Protein kinase-like (PK-like)"/>
    <property type="match status" value="1"/>
</dbReference>
<feature type="domain" description="Protein kinase" evidence="4">
    <location>
        <begin position="34"/>
        <end position="309"/>
    </location>
</feature>
<evidence type="ECO:0000313" key="5">
    <source>
        <dbReference type="EMBL" id="CAD7705270.1"/>
    </source>
</evidence>
<dbReference type="EMBL" id="CAJHUC010003064">
    <property type="protein sequence ID" value="CAD7705270.1"/>
    <property type="molecule type" value="Genomic_DNA"/>
</dbReference>
<dbReference type="Pfam" id="PF00069">
    <property type="entry name" value="Pkinase"/>
    <property type="match status" value="1"/>
</dbReference>
<dbReference type="GO" id="GO:0005737">
    <property type="term" value="C:cytoplasm"/>
    <property type="evidence" value="ECO:0007669"/>
    <property type="project" value="TreeGrafter"/>
</dbReference>
<gene>
    <name evidence="5" type="ORF">OSTQU699_LOCUS10625</name>
</gene>